<dbReference type="EMBL" id="CAJVQC010045875">
    <property type="protein sequence ID" value="CAG8782091.1"/>
    <property type="molecule type" value="Genomic_DNA"/>
</dbReference>
<organism evidence="1 2">
    <name type="scientific">Racocetra persica</name>
    <dbReference type="NCBI Taxonomy" id="160502"/>
    <lineage>
        <taxon>Eukaryota</taxon>
        <taxon>Fungi</taxon>
        <taxon>Fungi incertae sedis</taxon>
        <taxon>Mucoromycota</taxon>
        <taxon>Glomeromycotina</taxon>
        <taxon>Glomeromycetes</taxon>
        <taxon>Diversisporales</taxon>
        <taxon>Gigasporaceae</taxon>
        <taxon>Racocetra</taxon>
    </lineage>
</organism>
<accession>A0ACA9R9B3</accession>
<feature type="non-terminal residue" evidence="1">
    <location>
        <position position="1"/>
    </location>
</feature>
<name>A0ACA9R9B3_9GLOM</name>
<reference evidence="1" key="1">
    <citation type="submission" date="2021-06" db="EMBL/GenBank/DDBJ databases">
        <authorList>
            <person name="Kallberg Y."/>
            <person name="Tangrot J."/>
            <person name="Rosling A."/>
        </authorList>
    </citation>
    <scope>NUCLEOTIDE SEQUENCE</scope>
    <source>
        <strain evidence="1">MA461A</strain>
    </source>
</reference>
<comment type="caution">
    <text evidence="1">The sequence shown here is derived from an EMBL/GenBank/DDBJ whole genome shotgun (WGS) entry which is preliminary data.</text>
</comment>
<protein>
    <submittedName>
        <fullName evidence="1">33783_t:CDS:1</fullName>
    </submittedName>
</protein>
<gene>
    <name evidence="1" type="ORF">RPERSI_LOCUS17742</name>
</gene>
<evidence type="ECO:0000313" key="1">
    <source>
        <dbReference type="EMBL" id="CAG8782091.1"/>
    </source>
</evidence>
<keyword evidence="2" id="KW-1185">Reference proteome</keyword>
<evidence type="ECO:0000313" key="2">
    <source>
        <dbReference type="Proteomes" id="UP000789920"/>
    </source>
</evidence>
<proteinExistence type="predicted"/>
<feature type="non-terminal residue" evidence="1">
    <location>
        <position position="106"/>
    </location>
</feature>
<dbReference type="Proteomes" id="UP000789920">
    <property type="component" value="Unassembled WGS sequence"/>
</dbReference>
<sequence>SADGLSLYFLLNWFLGDLTNLVGCILTKQLPFQMYLAMYFCTVDLVLFSQYFYYTWLFSARLPDDVPLGPEESPTRFSMISLRDSILEGAKKSYTFPELKKGSHKR</sequence>